<dbReference type="Proteomes" id="UP000326545">
    <property type="component" value="Segment"/>
</dbReference>
<dbReference type="EMBL" id="MN184887">
    <property type="protein sequence ID" value="QEQ95033.1"/>
    <property type="molecule type" value="Genomic_DNA"/>
</dbReference>
<protein>
    <submittedName>
        <fullName evidence="2">Uncharacterized protein</fullName>
    </submittedName>
</protein>
<evidence type="ECO:0000313" key="2">
    <source>
        <dbReference type="EMBL" id="QEQ95033.1"/>
    </source>
</evidence>
<name>A0A5J6DBI7_9CAUD</name>
<keyword evidence="1" id="KW-0812">Transmembrane</keyword>
<keyword evidence="1" id="KW-0472">Membrane</keyword>
<sequence>MTIALLVLNLFCGLWNSIMSTTGSQLSVINAVAAAANWVAVGVLAFSLIR</sequence>
<keyword evidence="3" id="KW-1185">Reference proteome</keyword>
<evidence type="ECO:0000313" key="3">
    <source>
        <dbReference type="Proteomes" id="UP000326545"/>
    </source>
</evidence>
<gene>
    <name evidence="2" type="ORF">pEpSNUABM01_207</name>
</gene>
<reference evidence="2 3" key="1">
    <citation type="submission" date="2019-07" db="EMBL/GenBank/DDBJ databases">
        <title>Complete genome sequence of bacteriophages infecting Erwinia pyrifoliae.</title>
        <authorList>
            <person name="Kim S.G."/>
            <person name="Park S.C."/>
        </authorList>
    </citation>
    <scope>NUCLEOTIDE SEQUENCE [LARGE SCALE GENOMIC DNA]</scope>
</reference>
<feature type="transmembrane region" description="Helical" evidence="1">
    <location>
        <begin position="29"/>
        <end position="49"/>
    </location>
</feature>
<accession>A0A5J6DBI7</accession>
<proteinExistence type="predicted"/>
<keyword evidence="1" id="KW-1133">Transmembrane helix</keyword>
<organism evidence="2 3">
    <name type="scientific">Erwinia phage pEp_SNUABM_01</name>
    <dbReference type="NCBI Taxonomy" id="2601643"/>
    <lineage>
        <taxon>Viruses</taxon>
        <taxon>Duplodnaviria</taxon>
        <taxon>Heunggongvirae</taxon>
        <taxon>Uroviricota</taxon>
        <taxon>Caudoviricetes</taxon>
        <taxon>Vequintavirinae</taxon>
        <taxon>Henunavirus</taxon>
        <taxon>Henunavirus SNUABM01</taxon>
    </lineage>
</organism>
<evidence type="ECO:0000256" key="1">
    <source>
        <dbReference type="SAM" id="Phobius"/>
    </source>
</evidence>